<dbReference type="Proteomes" id="UP000595197">
    <property type="component" value="Chromosome"/>
</dbReference>
<dbReference type="InterPro" id="IPR036514">
    <property type="entry name" value="SGNH_hydro_sf"/>
</dbReference>
<evidence type="ECO:0000313" key="3">
    <source>
        <dbReference type="EMBL" id="QQP92466.1"/>
    </source>
</evidence>
<keyword evidence="1" id="KW-0472">Membrane</keyword>
<feature type="domain" description="Ice-binding protein C-terminal" evidence="2">
    <location>
        <begin position="53"/>
        <end position="75"/>
    </location>
</feature>
<evidence type="ECO:0000313" key="4">
    <source>
        <dbReference type="Proteomes" id="UP000595197"/>
    </source>
</evidence>
<dbReference type="EMBL" id="CP067420">
    <property type="protein sequence ID" value="QQP92466.1"/>
    <property type="molecule type" value="Genomic_DNA"/>
</dbReference>
<proteinExistence type="predicted"/>
<dbReference type="NCBIfam" id="TIGR02595">
    <property type="entry name" value="PEP_CTERM"/>
    <property type="match status" value="1"/>
</dbReference>
<dbReference type="Gene3D" id="3.40.50.1110">
    <property type="entry name" value="SGNH hydrolase"/>
    <property type="match status" value="1"/>
</dbReference>
<protein>
    <submittedName>
        <fullName evidence="3">PEP-CTERM sorting domain-containing protein</fullName>
    </submittedName>
</protein>
<keyword evidence="1" id="KW-1133">Transmembrane helix</keyword>
<reference evidence="3" key="1">
    <citation type="submission" date="2021-02" db="EMBL/GenBank/DDBJ databases">
        <title>Skermanella TT6 skin isolate.</title>
        <authorList>
            <person name="Lee K."/>
            <person name="Ganzorig M."/>
        </authorList>
    </citation>
    <scope>NUCLEOTIDE SEQUENCE</scope>
    <source>
        <strain evidence="3">TT6</strain>
    </source>
</reference>
<evidence type="ECO:0000256" key="1">
    <source>
        <dbReference type="SAM" id="Phobius"/>
    </source>
</evidence>
<keyword evidence="4" id="KW-1185">Reference proteome</keyword>
<dbReference type="InterPro" id="IPR013424">
    <property type="entry name" value="Ice-binding_C"/>
</dbReference>
<gene>
    <name evidence="3" type="ORF">IGS68_16360</name>
</gene>
<keyword evidence="1" id="KW-0812">Transmembrane</keyword>
<evidence type="ECO:0000259" key="2">
    <source>
        <dbReference type="Pfam" id="PF07589"/>
    </source>
</evidence>
<organism evidence="3 4">
    <name type="scientific">Skermanella cutis</name>
    <dbReference type="NCBI Taxonomy" id="2775420"/>
    <lineage>
        <taxon>Bacteria</taxon>
        <taxon>Pseudomonadati</taxon>
        <taxon>Pseudomonadota</taxon>
        <taxon>Alphaproteobacteria</taxon>
        <taxon>Rhodospirillales</taxon>
        <taxon>Azospirillaceae</taxon>
        <taxon>Skermanella</taxon>
    </lineage>
</organism>
<dbReference type="SUPFAM" id="SSF52266">
    <property type="entry name" value="SGNH hydrolase"/>
    <property type="match status" value="1"/>
</dbReference>
<accession>A0ABX7BDJ4</accession>
<feature type="transmembrane region" description="Helical" evidence="1">
    <location>
        <begin position="56"/>
        <end position="72"/>
    </location>
</feature>
<sequence length="77" mass="8012">MGQPGTVCADPDQYLFWDSVHPSAAAHRILGNYALAALSDWDVGGSGGDPTEVPEPATLVLLAGGLLGLGLLRRRRA</sequence>
<name>A0ABX7BDJ4_9PROT</name>
<dbReference type="Pfam" id="PF07589">
    <property type="entry name" value="PEP-CTERM"/>
    <property type="match status" value="1"/>
</dbReference>